<dbReference type="InterPro" id="IPR039653">
    <property type="entry name" value="Prenyltransferase"/>
</dbReference>
<reference evidence="7 8" key="1">
    <citation type="submission" date="2018-08" db="EMBL/GenBank/DDBJ databases">
        <title>A genome reference for cultivated species of the human gut microbiota.</title>
        <authorList>
            <person name="Zou Y."/>
            <person name="Xue W."/>
            <person name="Luo G."/>
        </authorList>
    </citation>
    <scope>NUCLEOTIDE SEQUENCE [LARGE SCALE GENOMIC DNA]</scope>
    <source>
        <strain evidence="7 8">AM18-6</strain>
    </source>
</reference>
<feature type="transmembrane region" description="Helical" evidence="6">
    <location>
        <begin position="106"/>
        <end position="124"/>
    </location>
</feature>
<dbReference type="GO" id="GO:0016765">
    <property type="term" value="F:transferase activity, transferring alkyl or aryl (other than methyl) groups"/>
    <property type="evidence" value="ECO:0007669"/>
    <property type="project" value="InterPro"/>
</dbReference>
<dbReference type="RefSeq" id="WP_122330806.1">
    <property type="nucleotide sequence ID" value="NZ_JAQDYY010000060.1"/>
</dbReference>
<comment type="subcellular location">
    <subcellularLocation>
        <location evidence="1">Membrane</location>
        <topology evidence="1">Multi-pass membrane protein</topology>
    </subcellularLocation>
</comment>
<feature type="transmembrane region" description="Helical" evidence="6">
    <location>
        <begin position="80"/>
        <end position="100"/>
    </location>
</feature>
<gene>
    <name evidence="7" type="ORF">DW228_24040</name>
</gene>
<dbReference type="Proteomes" id="UP000266644">
    <property type="component" value="Unassembled WGS sequence"/>
</dbReference>
<keyword evidence="5 6" id="KW-0472">Membrane</keyword>
<evidence type="ECO:0000256" key="2">
    <source>
        <dbReference type="ARBA" id="ARBA00022475"/>
    </source>
</evidence>
<evidence type="ECO:0000256" key="5">
    <source>
        <dbReference type="ARBA" id="ARBA00023136"/>
    </source>
</evidence>
<feature type="transmembrane region" description="Helical" evidence="6">
    <location>
        <begin position="203"/>
        <end position="222"/>
    </location>
</feature>
<comment type="caution">
    <text evidence="7">The sequence shown here is derived from an EMBL/GenBank/DDBJ whole genome shotgun (WGS) entry which is preliminary data.</text>
</comment>
<evidence type="ECO:0000256" key="4">
    <source>
        <dbReference type="ARBA" id="ARBA00022989"/>
    </source>
</evidence>
<evidence type="ECO:0000256" key="6">
    <source>
        <dbReference type="SAM" id="Phobius"/>
    </source>
</evidence>
<proteinExistence type="predicted"/>
<dbReference type="GO" id="GO:0005886">
    <property type="term" value="C:plasma membrane"/>
    <property type="evidence" value="ECO:0007669"/>
    <property type="project" value="TreeGrafter"/>
</dbReference>
<feature type="transmembrane region" description="Helical" evidence="6">
    <location>
        <begin position="273"/>
        <end position="290"/>
    </location>
</feature>
<feature type="transmembrane region" description="Helical" evidence="6">
    <location>
        <begin position="155"/>
        <end position="176"/>
    </location>
</feature>
<dbReference type="PANTHER" id="PTHR11048:SF5">
    <property type="entry name" value="DECAPRENYL-PHOSPHATE PHOSPHORIBOSYLTRANSFERASE"/>
    <property type="match status" value="1"/>
</dbReference>
<protein>
    <submittedName>
        <fullName evidence="7">Prenyltransferase</fullName>
    </submittedName>
</protein>
<dbReference type="AlphaFoldDB" id="A0A396BPG0"/>
<feature type="transmembrane region" description="Helical" evidence="6">
    <location>
        <begin position="131"/>
        <end position="149"/>
    </location>
</feature>
<keyword evidence="7" id="KW-0808">Transferase</keyword>
<name>A0A396BPG0_BACFG</name>
<dbReference type="GO" id="GO:0009247">
    <property type="term" value="P:glycolipid biosynthetic process"/>
    <property type="evidence" value="ECO:0007669"/>
    <property type="project" value="TreeGrafter"/>
</dbReference>
<feature type="transmembrane region" description="Helical" evidence="6">
    <location>
        <begin position="34"/>
        <end position="59"/>
    </location>
</feature>
<dbReference type="EMBL" id="QRJE01000065">
    <property type="protein sequence ID" value="RHH04952.1"/>
    <property type="molecule type" value="Genomic_DNA"/>
</dbReference>
<evidence type="ECO:0000256" key="3">
    <source>
        <dbReference type="ARBA" id="ARBA00022692"/>
    </source>
</evidence>
<keyword evidence="2" id="KW-1003">Cell membrane</keyword>
<feature type="transmembrane region" description="Helical" evidence="6">
    <location>
        <begin position="234"/>
        <end position="252"/>
    </location>
</feature>
<dbReference type="Pfam" id="PF01040">
    <property type="entry name" value="UbiA"/>
    <property type="match status" value="1"/>
</dbReference>
<accession>A0A396BPG0</accession>
<keyword evidence="4 6" id="KW-1133">Transmembrane helix</keyword>
<dbReference type="CDD" id="cd13963">
    <property type="entry name" value="PT_UbiA_2"/>
    <property type="match status" value="1"/>
</dbReference>
<keyword evidence="3 6" id="KW-0812">Transmembrane</keyword>
<evidence type="ECO:0000256" key="1">
    <source>
        <dbReference type="ARBA" id="ARBA00004141"/>
    </source>
</evidence>
<organism evidence="7 8">
    <name type="scientific">Bacteroides fragilis</name>
    <dbReference type="NCBI Taxonomy" id="817"/>
    <lineage>
        <taxon>Bacteria</taxon>
        <taxon>Pseudomonadati</taxon>
        <taxon>Bacteroidota</taxon>
        <taxon>Bacteroidia</taxon>
        <taxon>Bacteroidales</taxon>
        <taxon>Bacteroidaceae</taxon>
        <taxon>Bacteroides</taxon>
    </lineage>
</organism>
<dbReference type="InterPro" id="IPR044878">
    <property type="entry name" value="UbiA_sf"/>
</dbReference>
<evidence type="ECO:0000313" key="8">
    <source>
        <dbReference type="Proteomes" id="UP000266644"/>
    </source>
</evidence>
<sequence>MKNIILLLRPHQWLKNFFIFLPLFFDKHLGDVNYILTTVICFFSFCFIASSIYCFNDIWAVEADKAHPKKRMRPVASGKVSKKGAYCLMLACAVVSLLLLTVIDTHFYYLLTVLAIYYILNLAYCIKLKQVALVDVFIIAIGFVLRVLAGGFATGIWTSHWIVLMTFLLALFLAFAKRRDDVVIYEETGVKVRKSVNRYNLEFMNQAITILASITMVCYIMYTVSGEVIERMGTSYLYVTSIFVLAGIIRYLQLTIVDIKSGSPTKVLMKDRFIQLSIVCWVLAFGILIYCR</sequence>
<dbReference type="PANTHER" id="PTHR11048">
    <property type="entry name" value="PRENYLTRANSFERASES"/>
    <property type="match status" value="1"/>
</dbReference>
<evidence type="ECO:0000313" key="7">
    <source>
        <dbReference type="EMBL" id="RHH04952.1"/>
    </source>
</evidence>
<dbReference type="Gene3D" id="1.10.357.140">
    <property type="entry name" value="UbiA prenyltransferase"/>
    <property type="match status" value="1"/>
</dbReference>
<dbReference type="InterPro" id="IPR000537">
    <property type="entry name" value="UbiA_prenyltransferase"/>
</dbReference>